<gene>
    <name evidence="2" type="ORF">J4Q44_G00120220</name>
</gene>
<sequence>MISTRSFLYLRTQKKLCARMVKPQPQSPAPRHPGSIDTINAPETPEPSTPKRQGSILGEENTHSEHNQRVPELHEGDRGLIPGET</sequence>
<keyword evidence="3" id="KW-1185">Reference proteome</keyword>
<evidence type="ECO:0000256" key="1">
    <source>
        <dbReference type="SAM" id="MobiDB-lite"/>
    </source>
</evidence>
<proteinExistence type="predicted"/>
<dbReference type="EMBL" id="JAGTTL010000010">
    <property type="protein sequence ID" value="KAK6316622.1"/>
    <property type="molecule type" value="Genomic_DNA"/>
</dbReference>
<protein>
    <submittedName>
        <fullName evidence="2">Uncharacterized protein</fullName>
    </submittedName>
</protein>
<feature type="region of interest" description="Disordered" evidence="1">
    <location>
        <begin position="19"/>
        <end position="85"/>
    </location>
</feature>
<dbReference type="AlphaFoldDB" id="A0AAN8LWJ2"/>
<organism evidence="2 3">
    <name type="scientific">Coregonus suidteri</name>
    <dbReference type="NCBI Taxonomy" id="861788"/>
    <lineage>
        <taxon>Eukaryota</taxon>
        <taxon>Metazoa</taxon>
        <taxon>Chordata</taxon>
        <taxon>Craniata</taxon>
        <taxon>Vertebrata</taxon>
        <taxon>Euteleostomi</taxon>
        <taxon>Actinopterygii</taxon>
        <taxon>Neopterygii</taxon>
        <taxon>Teleostei</taxon>
        <taxon>Protacanthopterygii</taxon>
        <taxon>Salmoniformes</taxon>
        <taxon>Salmonidae</taxon>
        <taxon>Coregoninae</taxon>
        <taxon>Coregonus</taxon>
    </lineage>
</organism>
<comment type="caution">
    <text evidence="2">The sequence shown here is derived from an EMBL/GenBank/DDBJ whole genome shotgun (WGS) entry which is preliminary data.</text>
</comment>
<accession>A0AAN8LWJ2</accession>
<name>A0AAN8LWJ2_9TELE</name>
<evidence type="ECO:0000313" key="2">
    <source>
        <dbReference type="EMBL" id="KAK6316622.1"/>
    </source>
</evidence>
<evidence type="ECO:0000313" key="3">
    <source>
        <dbReference type="Proteomes" id="UP001356427"/>
    </source>
</evidence>
<reference evidence="2 3" key="1">
    <citation type="submission" date="2021-04" db="EMBL/GenBank/DDBJ databases">
        <authorList>
            <person name="De Guttry C."/>
            <person name="Zahm M."/>
            <person name="Klopp C."/>
            <person name="Cabau C."/>
            <person name="Louis A."/>
            <person name="Berthelot C."/>
            <person name="Parey E."/>
            <person name="Roest Crollius H."/>
            <person name="Montfort J."/>
            <person name="Robinson-Rechavi M."/>
            <person name="Bucao C."/>
            <person name="Bouchez O."/>
            <person name="Gislard M."/>
            <person name="Lluch J."/>
            <person name="Milhes M."/>
            <person name="Lampietro C."/>
            <person name="Lopez Roques C."/>
            <person name="Donnadieu C."/>
            <person name="Braasch I."/>
            <person name="Desvignes T."/>
            <person name="Postlethwait J."/>
            <person name="Bobe J."/>
            <person name="Wedekind C."/>
            <person name="Guiguen Y."/>
        </authorList>
    </citation>
    <scope>NUCLEOTIDE SEQUENCE [LARGE SCALE GENOMIC DNA]</scope>
    <source>
        <strain evidence="2">Cs_M1</strain>
        <tissue evidence="2">Blood</tissue>
    </source>
</reference>
<feature type="compositionally biased region" description="Basic and acidic residues" evidence="1">
    <location>
        <begin position="60"/>
        <end position="78"/>
    </location>
</feature>
<dbReference type="Proteomes" id="UP001356427">
    <property type="component" value="Unassembled WGS sequence"/>
</dbReference>